<dbReference type="AlphaFoldDB" id="A0A9X2G5U3"/>
<organism evidence="2 3">
    <name type="scientific">Promicromonospora thailandica</name>
    <dbReference type="NCBI Taxonomy" id="765201"/>
    <lineage>
        <taxon>Bacteria</taxon>
        <taxon>Bacillati</taxon>
        <taxon>Actinomycetota</taxon>
        <taxon>Actinomycetes</taxon>
        <taxon>Micrococcales</taxon>
        <taxon>Promicromonosporaceae</taxon>
        <taxon>Promicromonospora</taxon>
    </lineage>
</organism>
<feature type="region of interest" description="Disordered" evidence="1">
    <location>
        <begin position="388"/>
        <end position="410"/>
    </location>
</feature>
<gene>
    <name evidence="2" type="ORF">APR03_003478</name>
</gene>
<feature type="region of interest" description="Disordered" evidence="1">
    <location>
        <begin position="1"/>
        <end position="21"/>
    </location>
</feature>
<sequence length="410" mass="42918">MFRTRVARLSHAPHTAPGTCAGHAAGLLRSGGAPRARARERLHGVLTARPDPADLPVRPARPAGALVESPLQLLCTVEAHAAGLGGAPTRIHVRDDVPALDTALEAVRGFGLPDDLETDLAGRRAALSARDPVWLVGDAFSGLFQATALLRCGVERVVLVDDGLATLDLARRLAASEPLVRMRAETGGPRRQLGAAAARRLRRLAADGRVTLFTALPLEPAIRAQLSAQGFAVVRNDFAWLAGAPVGDAPTEPTVVIGSALPADGLVDADAYVTWVGGLAAQGPLRYLPHRRQTPRLLARLGALPGVTVDSAQAPVELRLRGMTAPQRVVSLPSTAAVLLTSILSPRGVAVIPQAVADDWWTSRATPGLRAHLSGVLRLAADAAALHRSEPTPHGATRPVTDQNNPEDHG</sequence>
<proteinExistence type="predicted"/>
<accession>A0A9X2G5U3</accession>
<dbReference type="EMBL" id="JAMTCS010000011">
    <property type="protein sequence ID" value="MCP2266113.1"/>
    <property type="molecule type" value="Genomic_DNA"/>
</dbReference>
<name>A0A9X2G5U3_9MICO</name>
<reference evidence="2" key="1">
    <citation type="submission" date="2022-06" db="EMBL/GenBank/DDBJ databases">
        <title>Genomic Encyclopedia of Archaeal and Bacterial Type Strains, Phase II (KMG-II): from individual species to whole genera.</title>
        <authorList>
            <person name="Goeker M."/>
        </authorList>
    </citation>
    <scope>NUCLEOTIDE SEQUENCE</scope>
    <source>
        <strain evidence="2">DSM 26652</strain>
    </source>
</reference>
<comment type="caution">
    <text evidence="2">The sequence shown here is derived from an EMBL/GenBank/DDBJ whole genome shotgun (WGS) entry which is preliminary data.</text>
</comment>
<evidence type="ECO:0000256" key="1">
    <source>
        <dbReference type="SAM" id="MobiDB-lite"/>
    </source>
</evidence>
<dbReference type="Proteomes" id="UP001139493">
    <property type="component" value="Unassembled WGS sequence"/>
</dbReference>
<protein>
    <submittedName>
        <fullName evidence="2">Uncharacterized protein</fullName>
    </submittedName>
</protein>
<keyword evidence="3" id="KW-1185">Reference proteome</keyword>
<evidence type="ECO:0000313" key="2">
    <source>
        <dbReference type="EMBL" id="MCP2266113.1"/>
    </source>
</evidence>
<evidence type="ECO:0000313" key="3">
    <source>
        <dbReference type="Proteomes" id="UP001139493"/>
    </source>
</evidence>